<dbReference type="EMBL" id="KV427622">
    <property type="protein sequence ID" value="KZT06873.1"/>
    <property type="molecule type" value="Genomic_DNA"/>
</dbReference>
<feature type="compositionally biased region" description="Low complexity" evidence="1">
    <location>
        <begin position="27"/>
        <end position="39"/>
    </location>
</feature>
<evidence type="ECO:0000259" key="2">
    <source>
        <dbReference type="PROSITE" id="PS50003"/>
    </source>
</evidence>
<feature type="region of interest" description="Disordered" evidence="1">
    <location>
        <begin position="817"/>
        <end position="891"/>
    </location>
</feature>
<organism evidence="4 5">
    <name type="scientific">Laetiporus sulphureus 93-53</name>
    <dbReference type="NCBI Taxonomy" id="1314785"/>
    <lineage>
        <taxon>Eukaryota</taxon>
        <taxon>Fungi</taxon>
        <taxon>Dikarya</taxon>
        <taxon>Basidiomycota</taxon>
        <taxon>Agaricomycotina</taxon>
        <taxon>Agaricomycetes</taxon>
        <taxon>Polyporales</taxon>
        <taxon>Laetiporus</taxon>
    </lineage>
</organism>
<feature type="region of interest" description="Disordered" evidence="1">
    <location>
        <begin position="521"/>
        <end position="542"/>
    </location>
</feature>
<evidence type="ECO:0000313" key="4">
    <source>
        <dbReference type="EMBL" id="KZT06873.1"/>
    </source>
</evidence>
<dbReference type="Proteomes" id="UP000076871">
    <property type="component" value="Unassembled WGS sequence"/>
</dbReference>
<dbReference type="CDD" id="cd00171">
    <property type="entry name" value="Sec7"/>
    <property type="match status" value="1"/>
</dbReference>
<dbReference type="InterPro" id="IPR001849">
    <property type="entry name" value="PH_domain"/>
</dbReference>
<dbReference type="OrthoDB" id="430364at2759"/>
<feature type="domain" description="SEC7" evidence="3">
    <location>
        <begin position="22"/>
        <end position="186"/>
    </location>
</feature>
<evidence type="ECO:0000259" key="3">
    <source>
        <dbReference type="PROSITE" id="PS50190"/>
    </source>
</evidence>
<feature type="compositionally biased region" description="Polar residues" evidence="1">
    <location>
        <begin position="924"/>
        <end position="940"/>
    </location>
</feature>
<dbReference type="InterPro" id="IPR035999">
    <property type="entry name" value="Sec7_dom_sf"/>
</dbReference>
<feature type="compositionally biased region" description="Low complexity" evidence="1">
    <location>
        <begin position="606"/>
        <end position="632"/>
    </location>
</feature>
<dbReference type="Pfam" id="PF01369">
    <property type="entry name" value="Sec7"/>
    <property type="match status" value="1"/>
</dbReference>
<dbReference type="PROSITE" id="PS50003">
    <property type="entry name" value="PH_DOMAIN"/>
    <property type="match status" value="1"/>
</dbReference>
<keyword evidence="5" id="KW-1185">Reference proteome</keyword>
<dbReference type="STRING" id="1314785.A0A165EEF1"/>
<dbReference type="PROSITE" id="PS50190">
    <property type="entry name" value="SEC7"/>
    <property type="match status" value="1"/>
</dbReference>
<dbReference type="InterPro" id="IPR000904">
    <property type="entry name" value="Sec7_dom"/>
</dbReference>
<sequence>MNLFGSSPTSNSPYVAPNPLHDPIAGPDPLSASPSSSYESPRRSFSKRSVEIPQPRAEEESPEVYLHRLTDAVSKAEVATVLASSADPFHARALRAYIDRFDFMGDPLDVALRKLLMDVGLPRETQQIDRVIEAFAARYLRCNPDLFTSEDHPYILAFSLIMLHTDAFNKHNKRKMTKADYVKNTRLPGVAPEVLDCFYDNIIFVPFIFIEDPVDVNGQRGLIPETINMRRMSTFNMPTTPGGSGSVLLGKSNRIDPYYLITRNLLDDLRVNVTALVPPESPYSYQGTGGPWDEDELLRAFTMASAIDISTGAASTPWFGISMSGTPAPLLQSPLGPTHPVTSPASSCSIKVTKVGLLLRKDDTLEGGRRANNRKWRAWCLLFFRDPSWVASIQTQCNGQILAHAALPHPDEYVSVKDSVAVFDKSYTKHPHTMRLVMPDGHHYLLQAQEEKEMNEWISRVNYASAFKTAGVRMRASGMTNRDIELTGIAAAASHLRELKHRANSFAAPRVRTWYAGSPDDLEPSVAQSAPPPLHPLLNSDPVGQISAASSVDSSRMTPSQIESSSRLFKATFDQVKTELATSGRWSYDVPDARPIPRPRTQSLESATRSPPASPTSATPNSNDASRGSSRSEIIRRKLRDLEGRISLTQKQLDTDMRFVRNMAVLTPFQRTTRDRIQVAVQGASKRIMQVRLDLEKLVCYRDVLSDDLLAEERDWARTKRIAMRAATDKLTAQDMESRPLTQTRTMPDMITLSSFTDVSDQSLSTSPMSIAATASTSVSSSLGDESFHSALSSGHWRDLSPGSAAFLESRGLHEAHSFESPMTSPLEAPGGHQGREYPFPDVSGRPQPTSLVQDTSMESAPSSVGHADHAGQEKYRTAPESPEVPEEQAEEWHKTRAAKRVSLVRLPPDLRISVLIGKHGRTASESISEHTATAPSSPDGSHVAPNAYGRTMDTIAVMDVDV</sequence>
<dbReference type="InterPro" id="IPR023394">
    <property type="entry name" value="Sec7_C_sf"/>
</dbReference>
<dbReference type="GO" id="GO:0032012">
    <property type="term" value="P:regulation of ARF protein signal transduction"/>
    <property type="evidence" value="ECO:0007669"/>
    <property type="project" value="InterPro"/>
</dbReference>
<dbReference type="AlphaFoldDB" id="A0A165EEF1"/>
<dbReference type="Pfam" id="PF15410">
    <property type="entry name" value="PH_9"/>
    <property type="match status" value="1"/>
</dbReference>
<dbReference type="SMART" id="SM00222">
    <property type="entry name" value="Sec7"/>
    <property type="match status" value="1"/>
</dbReference>
<dbReference type="GeneID" id="63827748"/>
<dbReference type="Gene3D" id="2.30.29.30">
    <property type="entry name" value="Pleckstrin-homology domain (PH domain)/Phosphotyrosine-binding domain (PTB)"/>
    <property type="match status" value="1"/>
</dbReference>
<feature type="region of interest" description="Disordered" evidence="1">
    <location>
        <begin position="1"/>
        <end position="63"/>
    </location>
</feature>
<proteinExistence type="predicted"/>
<dbReference type="InterPro" id="IPR041681">
    <property type="entry name" value="PH_9"/>
</dbReference>
<dbReference type="InterPro" id="IPR011993">
    <property type="entry name" value="PH-like_dom_sf"/>
</dbReference>
<gene>
    <name evidence="4" type="ORF">LAESUDRAFT_736750</name>
</gene>
<feature type="compositionally biased region" description="Polar residues" evidence="1">
    <location>
        <begin position="847"/>
        <end position="863"/>
    </location>
</feature>
<evidence type="ECO:0000313" key="5">
    <source>
        <dbReference type="Proteomes" id="UP000076871"/>
    </source>
</evidence>
<dbReference type="SUPFAM" id="SSF48425">
    <property type="entry name" value="Sec7 domain"/>
    <property type="match status" value="1"/>
</dbReference>
<feature type="compositionally biased region" description="Basic and acidic residues" evidence="1">
    <location>
        <begin position="867"/>
        <end position="878"/>
    </location>
</feature>
<protein>
    <submittedName>
        <fullName evidence="4">Uncharacterized protein</fullName>
    </submittedName>
</protein>
<dbReference type="PANTHER" id="PTHR10663:SF405">
    <property type="entry name" value="ARF GUANINE NUCLEOTIDE EXCHANGE FACTOR SYT1"/>
    <property type="match status" value="1"/>
</dbReference>
<dbReference type="GO" id="GO:0005085">
    <property type="term" value="F:guanyl-nucleotide exchange factor activity"/>
    <property type="evidence" value="ECO:0007669"/>
    <property type="project" value="InterPro"/>
</dbReference>
<dbReference type="SUPFAM" id="SSF50729">
    <property type="entry name" value="PH domain-like"/>
    <property type="match status" value="1"/>
</dbReference>
<evidence type="ECO:0000256" key="1">
    <source>
        <dbReference type="SAM" id="MobiDB-lite"/>
    </source>
</evidence>
<feature type="region of interest" description="Disordered" evidence="1">
    <location>
        <begin position="922"/>
        <end position="948"/>
    </location>
</feature>
<feature type="compositionally biased region" description="Polar residues" evidence="1">
    <location>
        <begin position="1"/>
        <end position="13"/>
    </location>
</feature>
<accession>A0A165EEF1</accession>
<dbReference type="PANTHER" id="PTHR10663">
    <property type="entry name" value="GUANYL-NUCLEOTIDE EXCHANGE FACTOR"/>
    <property type="match status" value="1"/>
</dbReference>
<feature type="region of interest" description="Disordered" evidence="1">
    <location>
        <begin position="587"/>
        <end position="633"/>
    </location>
</feature>
<dbReference type="InParanoid" id="A0A165EEF1"/>
<name>A0A165EEF1_9APHY</name>
<dbReference type="Gene3D" id="1.10.1000.11">
    <property type="entry name" value="Arf Nucleotide-binding Site Opener,domain 2"/>
    <property type="match status" value="1"/>
</dbReference>
<reference evidence="4 5" key="1">
    <citation type="journal article" date="2016" name="Mol. Biol. Evol.">
        <title>Comparative Genomics of Early-Diverging Mushroom-Forming Fungi Provides Insights into the Origins of Lignocellulose Decay Capabilities.</title>
        <authorList>
            <person name="Nagy L.G."/>
            <person name="Riley R."/>
            <person name="Tritt A."/>
            <person name="Adam C."/>
            <person name="Daum C."/>
            <person name="Floudas D."/>
            <person name="Sun H."/>
            <person name="Yadav J.S."/>
            <person name="Pangilinan J."/>
            <person name="Larsson K.H."/>
            <person name="Matsuura K."/>
            <person name="Barry K."/>
            <person name="Labutti K."/>
            <person name="Kuo R."/>
            <person name="Ohm R.A."/>
            <person name="Bhattacharya S.S."/>
            <person name="Shirouzu T."/>
            <person name="Yoshinaga Y."/>
            <person name="Martin F.M."/>
            <person name="Grigoriev I.V."/>
            <person name="Hibbett D.S."/>
        </authorList>
    </citation>
    <scope>NUCLEOTIDE SEQUENCE [LARGE SCALE GENOMIC DNA]</scope>
    <source>
        <strain evidence="4 5">93-53</strain>
    </source>
</reference>
<dbReference type="RefSeq" id="XP_040764613.1">
    <property type="nucleotide sequence ID" value="XM_040910719.1"/>
</dbReference>
<feature type="domain" description="PH" evidence="2">
    <location>
        <begin position="351"/>
        <end position="466"/>
    </location>
</feature>